<gene>
    <name evidence="1" type="ORF">SAMN04244570_3561</name>
</gene>
<dbReference type="Proteomes" id="UP000190042">
    <property type="component" value="Unassembled WGS sequence"/>
</dbReference>
<organism evidence="1 2">
    <name type="scientific">Sporosarcina newyorkensis</name>
    <dbReference type="NCBI Taxonomy" id="759851"/>
    <lineage>
        <taxon>Bacteria</taxon>
        <taxon>Bacillati</taxon>
        <taxon>Bacillota</taxon>
        <taxon>Bacilli</taxon>
        <taxon>Bacillales</taxon>
        <taxon>Caryophanaceae</taxon>
        <taxon>Sporosarcina</taxon>
    </lineage>
</organism>
<sequence>MDFRSFLRPYMITVYLNERADGSDGEYVDGVWVPGTDTKTPFRAVITNFTDDILQFGEGGTYSTDDEKLYTYKKLERGQSVTVRKLDYTVMEERDYSFYGKGLRMYVIRRDGIASN</sequence>
<dbReference type="RefSeq" id="WP_078818527.1">
    <property type="nucleotide sequence ID" value="NZ_FUYJ01000009.1"/>
</dbReference>
<evidence type="ECO:0000313" key="1">
    <source>
        <dbReference type="EMBL" id="SKB05117.1"/>
    </source>
</evidence>
<evidence type="ECO:0000313" key="2">
    <source>
        <dbReference type="Proteomes" id="UP000190042"/>
    </source>
</evidence>
<reference evidence="2" key="1">
    <citation type="submission" date="2017-02" db="EMBL/GenBank/DDBJ databases">
        <authorList>
            <person name="Varghese N."/>
            <person name="Submissions S."/>
        </authorList>
    </citation>
    <scope>NUCLEOTIDE SEQUENCE [LARGE SCALE GENOMIC DNA]</scope>
    <source>
        <strain evidence="2">DSM 23966</strain>
    </source>
</reference>
<keyword evidence="2" id="KW-1185">Reference proteome</keyword>
<dbReference type="AlphaFoldDB" id="A0A1T4YTC3"/>
<proteinExistence type="predicted"/>
<dbReference type="EMBL" id="FUYJ01000009">
    <property type="protein sequence ID" value="SKB05117.1"/>
    <property type="molecule type" value="Genomic_DNA"/>
</dbReference>
<accession>A0A1T4YTC3</accession>
<name>A0A1T4YTC3_9BACL</name>
<protein>
    <submittedName>
        <fullName evidence="1">Uncharacterized protein</fullName>
    </submittedName>
</protein>